<evidence type="ECO:0000256" key="1">
    <source>
        <dbReference type="ARBA" id="ARBA00000085"/>
    </source>
</evidence>
<dbReference type="AlphaFoldDB" id="A0A919M3V9"/>
<keyword evidence="10" id="KW-1133">Transmembrane helix</keyword>
<evidence type="ECO:0000256" key="7">
    <source>
        <dbReference type="ARBA" id="ARBA00022840"/>
    </source>
</evidence>
<dbReference type="CDD" id="cd16917">
    <property type="entry name" value="HATPase_UhpB-NarQ-NarX-like"/>
    <property type="match status" value="1"/>
</dbReference>
<protein>
    <recommendedName>
        <fullName evidence="2">histidine kinase</fullName>
        <ecNumber evidence="2">2.7.13.3</ecNumber>
    </recommendedName>
</protein>
<dbReference type="GO" id="GO:0016020">
    <property type="term" value="C:membrane"/>
    <property type="evidence" value="ECO:0007669"/>
    <property type="project" value="InterPro"/>
</dbReference>
<keyword evidence="6" id="KW-0418">Kinase</keyword>
<comment type="caution">
    <text evidence="12">The sequence shown here is derived from an EMBL/GenBank/DDBJ whole genome shotgun (WGS) entry which is preliminary data.</text>
</comment>
<evidence type="ECO:0000256" key="2">
    <source>
        <dbReference type="ARBA" id="ARBA00012438"/>
    </source>
</evidence>
<keyword evidence="5" id="KW-0547">Nucleotide-binding</keyword>
<dbReference type="PANTHER" id="PTHR24421">
    <property type="entry name" value="NITRATE/NITRITE SENSOR PROTEIN NARX-RELATED"/>
    <property type="match status" value="1"/>
</dbReference>
<dbReference type="EMBL" id="BOMH01000051">
    <property type="protein sequence ID" value="GID68705.1"/>
    <property type="molecule type" value="Genomic_DNA"/>
</dbReference>
<evidence type="ECO:0000256" key="4">
    <source>
        <dbReference type="ARBA" id="ARBA00022679"/>
    </source>
</evidence>
<evidence type="ECO:0000256" key="6">
    <source>
        <dbReference type="ARBA" id="ARBA00022777"/>
    </source>
</evidence>
<evidence type="ECO:0000256" key="3">
    <source>
        <dbReference type="ARBA" id="ARBA00022553"/>
    </source>
</evidence>
<feature type="coiled-coil region" evidence="9">
    <location>
        <begin position="46"/>
        <end position="73"/>
    </location>
</feature>
<reference evidence="12" key="1">
    <citation type="submission" date="2021-01" db="EMBL/GenBank/DDBJ databases">
        <title>Whole genome shotgun sequence of Actinoplanes cyaneus NBRC 14990.</title>
        <authorList>
            <person name="Komaki H."/>
            <person name="Tamura T."/>
        </authorList>
    </citation>
    <scope>NUCLEOTIDE SEQUENCE</scope>
    <source>
        <strain evidence="12">NBRC 14990</strain>
    </source>
</reference>
<sequence>MWAAALTVLGVLALLLTTTGVDGPRAGRAVAAVAVVLTVAVVGWAAARTRAQRRRYEEELAAWAAERAAQTERLRIAADLHDLVSHGLGLITIRAAAARSLRGPEGEAERGNALADIERTSRETTTELRRMLGVLRAPGAAPLRPAETLADLPAIVTAANAAGLTASLHLDEVGDVSAGTQLTVCAVVREALNNTVRHAGPVRARVSVRRAAATIVVDVEDSGPRDGWRPQPGAGHGLDALRARVAALGGTLHTGPVAGRFRVAAHLPDRPSR</sequence>
<dbReference type="Gene3D" id="3.30.565.10">
    <property type="entry name" value="Histidine kinase-like ATPase, C-terminal domain"/>
    <property type="match status" value="1"/>
</dbReference>
<dbReference type="PANTHER" id="PTHR24421:SF10">
    <property type="entry name" value="NITRATE_NITRITE SENSOR PROTEIN NARQ"/>
    <property type="match status" value="1"/>
</dbReference>
<dbReference type="InterPro" id="IPR011712">
    <property type="entry name" value="Sig_transdc_His_kin_sub3_dim/P"/>
</dbReference>
<proteinExistence type="predicted"/>
<evidence type="ECO:0000256" key="9">
    <source>
        <dbReference type="SAM" id="Coils"/>
    </source>
</evidence>
<evidence type="ECO:0000256" key="10">
    <source>
        <dbReference type="SAM" id="Phobius"/>
    </source>
</evidence>
<name>A0A919M3V9_9ACTN</name>
<dbReference type="EC" id="2.7.13.3" evidence="2"/>
<accession>A0A919M3V9</accession>
<dbReference type="Pfam" id="PF07730">
    <property type="entry name" value="HisKA_3"/>
    <property type="match status" value="1"/>
</dbReference>
<keyword evidence="3" id="KW-0597">Phosphoprotein</keyword>
<dbReference type="InterPro" id="IPR050482">
    <property type="entry name" value="Sensor_HK_TwoCompSys"/>
</dbReference>
<dbReference type="GO" id="GO:0005524">
    <property type="term" value="F:ATP binding"/>
    <property type="evidence" value="ECO:0007669"/>
    <property type="project" value="UniProtKB-KW"/>
</dbReference>
<dbReference type="GO" id="GO:0046983">
    <property type="term" value="F:protein dimerization activity"/>
    <property type="evidence" value="ECO:0007669"/>
    <property type="project" value="InterPro"/>
</dbReference>
<keyword evidence="9" id="KW-0175">Coiled coil</keyword>
<evidence type="ECO:0000256" key="5">
    <source>
        <dbReference type="ARBA" id="ARBA00022741"/>
    </source>
</evidence>
<keyword evidence="7" id="KW-0067">ATP-binding</keyword>
<dbReference type="InterPro" id="IPR036890">
    <property type="entry name" value="HATPase_C_sf"/>
</dbReference>
<feature type="domain" description="Signal transduction histidine kinase subgroup 3 dimerisation and phosphoacceptor" evidence="11">
    <location>
        <begin position="72"/>
        <end position="139"/>
    </location>
</feature>
<evidence type="ECO:0000313" key="13">
    <source>
        <dbReference type="Proteomes" id="UP000619479"/>
    </source>
</evidence>
<organism evidence="12 13">
    <name type="scientific">Actinoplanes cyaneus</name>
    <dbReference type="NCBI Taxonomy" id="52696"/>
    <lineage>
        <taxon>Bacteria</taxon>
        <taxon>Bacillati</taxon>
        <taxon>Actinomycetota</taxon>
        <taxon>Actinomycetes</taxon>
        <taxon>Micromonosporales</taxon>
        <taxon>Micromonosporaceae</taxon>
        <taxon>Actinoplanes</taxon>
    </lineage>
</organism>
<comment type="catalytic activity">
    <reaction evidence="1">
        <text>ATP + protein L-histidine = ADP + protein N-phospho-L-histidine.</text>
        <dbReference type="EC" id="2.7.13.3"/>
    </reaction>
</comment>
<keyword evidence="4" id="KW-0808">Transferase</keyword>
<evidence type="ECO:0000313" key="12">
    <source>
        <dbReference type="EMBL" id="GID68705.1"/>
    </source>
</evidence>
<keyword evidence="10" id="KW-0812">Transmembrane</keyword>
<feature type="transmembrane region" description="Helical" evidence="10">
    <location>
        <begin position="30"/>
        <end position="47"/>
    </location>
</feature>
<dbReference type="Proteomes" id="UP000619479">
    <property type="component" value="Unassembled WGS sequence"/>
</dbReference>
<dbReference type="Gene3D" id="1.20.5.1930">
    <property type="match status" value="1"/>
</dbReference>
<gene>
    <name evidence="12" type="ORF">Acy02nite_65860</name>
</gene>
<keyword evidence="8" id="KW-0902">Two-component regulatory system</keyword>
<dbReference type="SUPFAM" id="SSF55874">
    <property type="entry name" value="ATPase domain of HSP90 chaperone/DNA topoisomerase II/histidine kinase"/>
    <property type="match status" value="1"/>
</dbReference>
<evidence type="ECO:0000256" key="8">
    <source>
        <dbReference type="ARBA" id="ARBA00023012"/>
    </source>
</evidence>
<keyword evidence="13" id="KW-1185">Reference proteome</keyword>
<evidence type="ECO:0000259" key="11">
    <source>
        <dbReference type="Pfam" id="PF07730"/>
    </source>
</evidence>
<dbReference type="GO" id="GO:0000155">
    <property type="term" value="F:phosphorelay sensor kinase activity"/>
    <property type="evidence" value="ECO:0007669"/>
    <property type="project" value="InterPro"/>
</dbReference>
<keyword evidence="10" id="KW-0472">Membrane</keyword>